<organism evidence="1 2">
    <name type="scientific">Enhygromyxa salina</name>
    <dbReference type="NCBI Taxonomy" id="215803"/>
    <lineage>
        <taxon>Bacteria</taxon>
        <taxon>Pseudomonadati</taxon>
        <taxon>Myxococcota</taxon>
        <taxon>Polyangia</taxon>
        <taxon>Nannocystales</taxon>
        <taxon>Nannocystaceae</taxon>
        <taxon>Enhygromyxa</taxon>
    </lineage>
</organism>
<dbReference type="Proteomes" id="UP000237968">
    <property type="component" value="Unassembled WGS sequence"/>
</dbReference>
<comment type="caution">
    <text evidence="1">The sequence shown here is derived from an EMBL/GenBank/DDBJ whole genome shotgun (WGS) entry which is preliminary data.</text>
</comment>
<accession>A0A2S9XYZ9</accession>
<keyword evidence="2" id="KW-1185">Reference proteome</keyword>
<name>A0A2S9XYZ9_9BACT</name>
<gene>
    <name evidence="1" type="ORF">ENSA5_30720</name>
</gene>
<evidence type="ECO:0000313" key="1">
    <source>
        <dbReference type="EMBL" id="PRP98087.1"/>
    </source>
</evidence>
<protein>
    <submittedName>
        <fullName evidence="1">Uncharacterized protein</fullName>
    </submittedName>
</protein>
<dbReference type="AlphaFoldDB" id="A0A2S9XYZ9"/>
<reference evidence="1 2" key="1">
    <citation type="submission" date="2018-03" db="EMBL/GenBank/DDBJ databases">
        <title>Draft Genome Sequences of the Obligatory Marine Myxobacteria Enhygromyxa salina SWB005.</title>
        <authorList>
            <person name="Poehlein A."/>
            <person name="Moghaddam J.A."/>
            <person name="Harms H."/>
            <person name="Alanjari M."/>
            <person name="Koenig G.M."/>
            <person name="Daniel R."/>
            <person name="Schaeberle T.F."/>
        </authorList>
    </citation>
    <scope>NUCLEOTIDE SEQUENCE [LARGE SCALE GENOMIC DNA]</scope>
    <source>
        <strain evidence="1 2">SWB005</strain>
    </source>
</reference>
<evidence type="ECO:0000313" key="2">
    <source>
        <dbReference type="Proteomes" id="UP000237968"/>
    </source>
</evidence>
<sequence length="156" mass="17259">MPTVTVGAMLELTEAALLELRARYDAVRDASFDLPRRMLADLLGQREVSTIAALDRYRLRDEHHAVLDVYVRLGGFPFDNVPELPEAPRLAELVATAEDTDRALAQLGERVELYAVGAEIHAAFDALNTLVRGRRQQLAAALRELDEAVPRALSRG</sequence>
<dbReference type="EMBL" id="PVNK01000147">
    <property type="protein sequence ID" value="PRP98087.1"/>
    <property type="molecule type" value="Genomic_DNA"/>
</dbReference>
<proteinExistence type="predicted"/>